<evidence type="ECO:0000313" key="1">
    <source>
        <dbReference type="EMBL" id="CDM30275.1"/>
    </source>
</evidence>
<dbReference type="Proteomes" id="UP000030686">
    <property type="component" value="Unassembled WGS sequence"/>
</dbReference>
<proteinExistence type="predicted"/>
<sequence>MCRFSKYLTDILLRANKPRSIFEANNNLSNLTCRRLNNVSPKGPHILAVIDTIWVLLFNLELSGFSTIPPSKELDQHKINRCRSDLRRKIYRTGLETYVLHGGP</sequence>
<protein>
    <submittedName>
        <fullName evidence="1">Genomic scaffold, ProqFM164S02</fullName>
    </submittedName>
</protein>
<name>W6Q1X3_PENRF</name>
<keyword evidence="2" id="KW-1185">Reference proteome</keyword>
<accession>W6Q1X3</accession>
<organism evidence="1 2">
    <name type="scientific">Penicillium roqueforti (strain FM164)</name>
    <dbReference type="NCBI Taxonomy" id="1365484"/>
    <lineage>
        <taxon>Eukaryota</taxon>
        <taxon>Fungi</taxon>
        <taxon>Dikarya</taxon>
        <taxon>Ascomycota</taxon>
        <taxon>Pezizomycotina</taxon>
        <taxon>Eurotiomycetes</taxon>
        <taxon>Eurotiomycetidae</taxon>
        <taxon>Eurotiales</taxon>
        <taxon>Aspergillaceae</taxon>
        <taxon>Penicillium</taxon>
    </lineage>
</organism>
<reference evidence="1" key="1">
    <citation type="journal article" date="2014" name="Nat. Commun.">
        <title>Multiple recent horizontal transfers of a large genomic region in cheese making fungi.</title>
        <authorList>
            <person name="Cheeseman K."/>
            <person name="Ropars J."/>
            <person name="Renault P."/>
            <person name="Dupont J."/>
            <person name="Gouzy J."/>
            <person name="Branca A."/>
            <person name="Abraham A.L."/>
            <person name="Ceppi M."/>
            <person name="Conseiller E."/>
            <person name="Debuchy R."/>
            <person name="Malagnac F."/>
            <person name="Goarin A."/>
            <person name="Silar P."/>
            <person name="Lacoste S."/>
            <person name="Sallet E."/>
            <person name="Bensimon A."/>
            <person name="Giraud T."/>
            <person name="Brygoo Y."/>
        </authorList>
    </citation>
    <scope>NUCLEOTIDE SEQUENCE [LARGE SCALE GENOMIC DNA]</scope>
    <source>
        <strain evidence="1">FM164</strain>
    </source>
</reference>
<gene>
    <name evidence="1" type="ORF">PROQFM164_S02g000424</name>
</gene>
<dbReference type="EMBL" id="HG792016">
    <property type="protein sequence ID" value="CDM30275.1"/>
    <property type="molecule type" value="Genomic_DNA"/>
</dbReference>
<dbReference type="AlphaFoldDB" id="W6Q1X3"/>
<evidence type="ECO:0000313" key="2">
    <source>
        <dbReference type="Proteomes" id="UP000030686"/>
    </source>
</evidence>